<keyword evidence="2" id="KW-1185">Reference proteome</keyword>
<evidence type="ECO:0000313" key="1">
    <source>
        <dbReference type="EMBL" id="MFB9466087.1"/>
    </source>
</evidence>
<comment type="caution">
    <text evidence="1">The sequence shown here is derived from an EMBL/GenBank/DDBJ whole genome shotgun (WGS) entry which is preliminary data.</text>
</comment>
<gene>
    <name evidence="1" type="ORF">ACFF45_26090</name>
</gene>
<accession>A0ABV5N716</accession>
<evidence type="ECO:0000313" key="2">
    <source>
        <dbReference type="Proteomes" id="UP001589709"/>
    </source>
</evidence>
<dbReference type="RefSeq" id="WP_381348903.1">
    <property type="nucleotide sequence ID" value="NZ_JBHMCY010000060.1"/>
</dbReference>
<sequence length="55" mass="5994">MSEPRDPPVRIRDGDEPRNATELLLRGICLAEPPVTGVGVHDDFFASTRPAAGHR</sequence>
<name>A0ABV5N716_9ACTN</name>
<reference evidence="1 2" key="1">
    <citation type="submission" date="2024-09" db="EMBL/GenBank/DDBJ databases">
        <authorList>
            <person name="Sun Q."/>
            <person name="Mori K."/>
        </authorList>
    </citation>
    <scope>NUCLEOTIDE SEQUENCE [LARGE SCALE GENOMIC DNA]</scope>
    <source>
        <strain evidence="1 2">JCM 6917</strain>
    </source>
</reference>
<dbReference type="EMBL" id="JBHMCY010000060">
    <property type="protein sequence ID" value="MFB9466087.1"/>
    <property type="molecule type" value="Genomic_DNA"/>
</dbReference>
<protein>
    <submittedName>
        <fullName evidence="1">Uncharacterized protein</fullName>
    </submittedName>
</protein>
<proteinExistence type="predicted"/>
<dbReference type="Proteomes" id="UP001589709">
    <property type="component" value="Unassembled WGS sequence"/>
</dbReference>
<organism evidence="1 2">
    <name type="scientific">Streptomyces cinereospinus</name>
    <dbReference type="NCBI Taxonomy" id="285561"/>
    <lineage>
        <taxon>Bacteria</taxon>
        <taxon>Bacillati</taxon>
        <taxon>Actinomycetota</taxon>
        <taxon>Actinomycetes</taxon>
        <taxon>Kitasatosporales</taxon>
        <taxon>Streptomycetaceae</taxon>
        <taxon>Streptomyces</taxon>
    </lineage>
</organism>